<dbReference type="InterPro" id="IPR036515">
    <property type="entry name" value="Transposase_17_sf"/>
</dbReference>
<dbReference type="AlphaFoldDB" id="A0A7J5TWD1"/>
<protein>
    <recommendedName>
        <fullName evidence="1">Transposase IS200-like domain-containing protein</fullName>
    </recommendedName>
</protein>
<dbReference type="GO" id="GO:0006313">
    <property type="term" value="P:DNA transposition"/>
    <property type="evidence" value="ECO:0007669"/>
    <property type="project" value="InterPro"/>
</dbReference>
<name>A0A7J5TWD1_9BACT</name>
<evidence type="ECO:0000313" key="2">
    <source>
        <dbReference type="EMBL" id="KAB7728733.1"/>
    </source>
</evidence>
<dbReference type="RefSeq" id="WP_152125624.1">
    <property type="nucleotide sequence ID" value="NZ_WELI01000007.1"/>
</dbReference>
<gene>
    <name evidence="2" type="ORF">F5984_18055</name>
</gene>
<dbReference type="PANTHER" id="PTHR34322:SF2">
    <property type="entry name" value="TRANSPOSASE IS200-LIKE DOMAIN-CONTAINING PROTEIN"/>
    <property type="match status" value="1"/>
</dbReference>
<dbReference type="SUPFAM" id="SSF143422">
    <property type="entry name" value="Transposase IS200-like"/>
    <property type="match status" value="1"/>
</dbReference>
<dbReference type="SMART" id="SM01321">
    <property type="entry name" value="Y1_Tnp"/>
    <property type="match status" value="1"/>
</dbReference>
<accession>A0A7J5TWD1</accession>
<dbReference type="EMBL" id="WELI01000007">
    <property type="protein sequence ID" value="KAB7728733.1"/>
    <property type="molecule type" value="Genomic_DNA"/>
</dbReference>
<evidence type="ECO:0000259" key="1">
    <source>
        <dbReference type="SMART" id="SM01321"/>
    </source>
</evidence>
<dbReference type="InterPro" id="IPR002686">
    <property type="entry name" value="Transposase_17"/>
</dbReference>
<sequence length="201" mass="23882">MNDKYSSPFEPDAFYHVYARSNNGETLFLTDENRTFFLLKLERYIGQIATVYAYCLMDNHVHFMIKLKAKEELTSKLADKGLGVNEAVSQLFRKFFISYSASFNRFYDRKGNLFQRPFRRIHVDTDSYFTALIAYIHCNPTKHLNKNYQTWTWSSYKAMLSNKPTKVARAEVLQWFGGPVDFEKFHKGYSEAYLDERYWLE</sequence>
<dbReference type="Gene3D" id="3.30.70.1290">
    <property type="entry name" value="Transposase IS200-like"/>
    <property type="match status" value="1"/>
</dbReference>
<organism evidence="2 3">
    <name type="scientific">Rudanella paleaurantiibacter</name>
    <dbReference type="NCBI Taxonomy" id="2614655"/>
    <lineage>
        <taxon>Bacteria</taxon>
        <taxon>Pseudomonadati</taxon>
        <taxon>Bacteroidota</taxon>
        <taxon>Cytophagia</taxon>
        <taxon>Cytophagales</taxon>
        <taxon>Cytophagaceae</taxon>
        <taxon>Rudanella</taxon>
    </lineage>
</organism>
<dbReference type="GO" id="GO:0004803">
    <property type="term" value="F:transposase activity"/>
    <property type="evidence" value="ECO:0007669"/>
    <property type="project" value="InterPro"/>
</dbReference>
<proteinExistence type="predicted"/>
<keyword evidence="3" id="KW-1185">Reference proteome</keyword>
<dbReference type="GO" id="GO:0003677">
    <property type="term" value="F:DNA binding"/>
    <property type="evidence" value="ECO:0007669"/>
    <property type="project" value="InterPro"/>
</dbReference>
<dbReference type="Proteomes" id="UP000488299">
    <property type="component" value="Unassembled WGS sequence"/>
</dbReference>
<dbReference type="PANTHER" id="PTHR34322">
    <property type="entry name" value="TRANSPOSASE, Y1_TNP DOMAIN-CONTAINING"/>
    <property type="match status" value="1"/>
</dbReference>
<reference evidence="2 3" key="1">
    <citation type="submission" date="2019-10" db="EMBL/GenBank/DDBJ databases">
        <title>Rudanella paleaurantiibacter sp. nov., isolated from sludge.</title>
        <authorList>
            <person name="Xu S.Q."/>
        </authorList>
    </citation>
    <scope>NUCLEOTIDE SEQUENCE [LARGE SCALE GENOMIC DNA]</scope>
    <source>
        <strain evidence="2 3">HX-22-17</strain>
    </source>
</reference>
<feature type="domain" description="Transposase IS200-like" evidence="1">
    <location>
        <begin position="10"/>
        <end position="139"/>
    </location>
</feature>
<evidence type="ECO:0000313" key="3">
    <source>
        <dbReference type="Proteomes" id="UP000488299"/>
    </source>
</evidence>
<comment type="caution">
    <text evidence="2">The sequence shown here is derived from an EMBL/GenBank/DDBJ whole genome shotgun (WGS) entry which is preliminary data.</text>
</comment>